<evidence type="ECO:0000256" key="1">
    <source>
        <dbReference type="ARBA" id="ARBA00004141"/>
    </source>
</evidence>
<dbReference type="PANTHER" id="PTHR11690:SF248">
    <property type="entry name" value="PICKPOCKET 17, ISOFORM A"/>
    <property type="match status" value="1"/>
</dbReference>
<evidence type="ECO:0000256" key="8">
    <source>
        <dbReference type="ARBA" id="ARBA00023065"/>
    </source>
</evidence>
<dbReference type="PANTHER" id="PTHR11690">
    <property type="entry name" value="AMILORIDE-SENSITIVE SODIUM CHANNEL-RELATED"/>
    <property type="match status" value="1"/>
</dbReference>
<accession>A0A7R9A1X5</accession>
<dbReference type="EMBL" id="CAJPEV010000796">
    <property type="protein sequence ID" value="CAG0888602.1"/>
    <property type="molecule type" value="Genomic_DNA"/>
</dbReference>
<dbReference type="EMBL" id="LR900313">
    <property type="protein sequence ID" value="CAD7245172.1"/>
    <property type="molecule type" value="Genomic_DNA"/>
</dbReference>
<evidence type="ECO:0000256" key="10">
    <source>
        <dbReference type="ARBA" id="ARBA00023201"/>
    </source>
</evidence>
<keyword evidence="9" id="KW-0472">Membrane</keyword>
<evidence type="ECO:0000256" key="6">
    <source>
        <dbReference type="ARBA" id="ARBA00022989"/>
    </source>
</evidence>
<name>A0A7R9A1X5_9CRUS</name>
<keyword evidence="5 12" id="KW-0812">Transmembrane</keyword>
<evidence type="ECO:0000313" key="13">
    <source>
        <dbReference type="EMBL" id="CAD7245172.1"/>
    </source>
</evidence>
<evidence type="ECO:0000256" key="11">
    <source>
        <dbReference type="ARBA" id="ARBA00023303"/>
    </source>
</evidence>
<evidence type="ECO:0000256" key="3">
    <source>
        <dbReference type="ARBA" id="ARBA00022448"/>
    </source>
</evidence>
<dbReference type="Proteomes" id="UP000677054">
    <property type="component" value="Unassembled WGS sequence"/>
</dbReference>
<comment type="similarity">
    <text evidence="2 12">Belongs to the amiloride-sensitive sodium channel (TC 1.A.6) family.</text>
</comment>
<dbReference type="GO" id="GO:0015280">
    <property type="term" value="F:ligand-gated sodium channel activity"/>
    <property type="evidence" value="ECO:0007669"/>
    <property type="project" value="TreeGrafter"/>
</dbReference>
<dbReference type="OrthoDB" id="6021021at2759"/>
<organism evidence="13">
    <name type="scientific">Darwinula stevensoni</name>
    <dbReference type="NCBI Taxonomy" id="69355"/>
    <lineage>
        <taxon>Eukaryota</taxon>
        <taxon>Metazoa</taxon>
        <taxon>Ecdysozoa</taxon>
        <taxon>Arthropoda</taxon>
        <taxon>Crustacea</taxon>
        <taxon>Oligostraca</taxon>
        <taxon>Ostracoda</taxon>
        <taxon>Podocopa</taxon>
        <taxon>Podocopida</taxon>
        <taxon>Darwinulocopina</taxon>
        <taxon>Darwinuloidea</taxon>
        <taxon>Darwinulidae</taxon>
        <taxon>Darwinula</taxon>
    </lineage>
</organism>
<keyword evidence="10 12" id="KW-0739">Sodium transport</keyword>
<keyword evidence="11 12" id="KW-0407">Ion channel</keyword>
<evidence type="ECO:0000313" key="14">
    <source>
        <dbReference type="Proteomes" id="UP000677054"/>
    </source>
</evidence>
<dbReference type="Gene3D" id="2.60.470.10">
    <property type="entry name" value="Acid-sensing ion channels like domains"/>
    <property type="match status" value="1"/>
</dbReference>
<keyword evidence="4 12" id="KW-0894">Sodium channel</keyword>
<evidence type="ECO:0000256" key="2">
    <source>
        <dbReference type="ARBA" id="ARBA00007193"/>
    </source>
</evidence>
<evidence type="ECO:0000256" key="4">
    <source>
        <dbReference type="ARBA" id="ARBA00022461"/>
    </source>
</evidence>
<protein>
    <submittedName>
        <fullName evidence="13">Uncharacterized protein</fullName>
    </submittedName>
</protein>
<reference evidence="13" key="1">
    <citation type="submission" date="2020-11" db="EMBL/GenBank/DDBJ databases">
        <authorList>
            <person name="Tran Van P."/>
        </authorList>
    </citation>
    <scope>NUCLEOTIDE SEQUENCE</scope>
</reference>
<dbReference type="Pfam" id="PF00858">
    <property type="entry name" value="ASC"/>
    <property type="match status" value="1"/>
</dbReference>
<keyword evidence="8 12" id="KW-0406">Ion transport</keyword>
<keyword evidence="3 12" id="KW-0813">Transport</keyword>
<keyword evidence="7" id="KW-0915">Sodium</keyword>
<dbReference type="InterPro" id="IPR001873">
    <property type="entry name" value="ENaC"/>
</dbReference>
<keyword evidence="14" id="KW-1185">Reference proteome</keyword>
<proteinExistence type="inferred from homology"/>
<dbReference type="AlphaFoldDB" id="A0A7R9A1X5"/>
<evidence type="ECO:0000256" key="5">
    <source>
        <dbReference type="ARBA" id="ARBA00022692"/>
    </source>
</evidence>
<dbReference type="PRINTS" id="PR01078">
    <property type="entry name" value="AMINACHANNEL"/>
</dbReference>
<sequence>MMEAFSRVDDSLKQRITSSLKNLIWRCTFQGTNCLQDGFFQKITTPQYGACYMFNTAWNPNDSNGGQRISGKTGEETGLSLEVFIDQTNYMKNTISASAGARVTIHSPDQLPNPVEQGYFVQPNTHTVFGLQIVNMSRLSSPYVTNCISNWTETDFEPLPSGFNQNISNQNFSFGYSQVQCERLRLTAEIADIHRSNPLPSPFDSYESRPRPPPLSLRRGGRFCQLIDRSIDSGQLSSLQPRSA</sequence>
<dbReference type="GO" id="GO:0005886">
    <property type="term" value="C:plasma membrane"/>
    <property type="evidence" value="ECO:0007669"/>
    <property type="project" value="TreeGrafter"/>
</dbReference>
<evidence type="ECO:0000256" key="12">
    <source>
        <dbReference type="RuleBase" id="RU000679"/>
    </source>
</evidence>
<evidence type="ECO:0000256" key="7">
    <source>
        <dbReference type="ARBA" id="ARBA00023053"/>
    </source>
</evidence>
<evidence type="ECO:0000256" key="9">
    <source>
        <dbReference type="ARBA" id="ARBA00023136"/>
    </source>
</evidence>
<keyword evidence="6" id="KW-1133">Transmembrane helix</keyword>
<comment type="subcellular location">
    <subcellularLocation>
        <location evidence="1">Membrane</location>
        <topology evidence="1">Multi-pass membrane protein</topology>
    </subcellularLocation>
</comment>
<gene>
    <name evidence="13" type="ORF">DSTB1V02_LOCUS5047</name>
</gene>